<comment type="caution">
    <text evidence="2">The sequence shown here is derived from an EMBL/GenBank/DDBJ whole genome shotgun (WGS) entry which is preliminary data.</text>
</comment>
<dbReference type="EMBL" id="JAWZYT010001468">
    <property type="protein sequence ID" value="KAK4311864.1"/>
    <property type="molecule type" value="Genomic_DNA"/>
</dbReference>
<organism evidence="2 3">
    <name type="scientific">Petrolisthes manimaculis</name>
    <dbReference type="NCBI Taxonomy" id="1843537"/>
    <lineage>
        <taxon>Eukaryota</taxon>
        <taxon>Metazoa</taxon>
        <taxon>Ecdysozoa</taxon>
        <taxon>Arthropoda</taxon>
        <taxon>Crustacea</taxon>
        <taxon>Multicrustacea</taxon>
        <taxon>Malacostraca</taxon>
        <taxon>Eumalacostraca</taxon>
        <taxon>Eucarida</taxon>
        <taxon>Decapoda</taxon>
        <taxon>Pleocyemata</taxon>
        <taxon>Anomura</taxon>
        <taxon>Galatheoidea</taxon>
        <taxon>Porcellanidae</taxon>
        <taxon>Petrolisthes</taxon>
    </lineage>
</organism>
<feature type="region of interest" description="Disordered" evidence="1">
    <location>
        <begin position="181"/>
        <end position="200"/>
    </location>
</feature>
<dbReference type="GO" id="GO:0071897">
    <property type="term" value="P:DNA biosynthetic process"/>
    <property type="evidence" value="ECO:0007669"/>
    <property type="project" value="UniProtKB-ARBA"/>
</dbReference>
<dbReference type="InterPro" id="IPR043502">
    <property type="entry name" value="DNA/RNA_pol_sf"/>
</dbReference>
<evidence type="ECO:0000313" key="3">
    <source>
        <dbReference type="Proteomes" id="UP001292094"/>
    </source>
</evidence>
<sequence>MQQEYVVWPFVVVIQVPILGLDFHQTPQRMPPPPKRLEAAKQKFNVMIQQGVARPSDSAWSSPLHMVPKQQEEEWKTCGDSKGVAAISNARSTPTRHYAAKLTYTPPGLTPPRTSSFTRMHTGHRYRSPAPDLIPLSPGRMRSLPFRYWYFPQPPCHHITAHHFYPPINYTTLTYHFHTQPSPLLPSPQPHPRAPATPTHTPYAAPTHTINLIPQLTQQTILCPAYGG</sequence>
<protein>
    <submittedName>
        <fullName evidence="2">Uncharacterized protein</fullName>
    </submittedName>
</protein>
<proteinExistence type="predicted"/>
<dbReference type="Proteomes" id="UP001292094">
    <property type="component" value="Unassembled WGS sequence"/>
</dbReference>
<name>A0AAE1PR46_9EUCA</name>
<dbReference type="SUPFAM" id="SSF56672">
    <property type="entry name" value="DNA/RNA polymerases"/>
    <property type="match status" value="1"/>
</dbReference>
<keyword evidence="3" id="KW-1185">Reference proteome</keyword>
<gene>
    <name evidence="2" type="ORF">Pmani_016650</name>
</gene>
<accession>A0AAE1PR46</accession>
<reference evidence="2" key="1">
    <citation type="submission" date="2023-11" db="EMBL/GenBank/DDBJ databases">
        <title>Genome assemblies of two species of porcelain crab, Petrolisthes cinctipes and Petrolisthes manimaculis (Anomura: Porcellanidae).</title>
        <authorList>
            <person name="Angst P."/>
        </authorList>
    </citation>
    <scope>NUCLEOTIDE SEQUENCE</scope>
    <source>
        <strain evidence="2">PB745_02</strain>
        <tissue evidence="2">Gill</tissue>
    </source>
</reference>
<feature type="compositionally biased region" description="Pro residues" evidence="1">
    <location>
        <begin position="183"/>
        <end position="195"/>
    </location>
</feature>
<dbReference type="Gene3D" id="3.10.10.10">
    <property type="entry name" value="HIV Type 1 Reverse Transcriptase, subunit A, domain 1"/>
    <property type="match status" value="1"/>
</dbReference>
<dbReference type="AlphaFoldDB" id="A0AAE1PR46"/>
<evidence type="ECO:0000256" key="1">
    <source>
        <dbReference type="SAM" id="MobiDB-lite"/>
    </source>
</evidence>
<evidence type="ECO:0000313" key="2">
    <source>
        <dbReference type="EMBL" id="KAK4311864.1"/>
    </source>
</evidence>